<dbReference type="OrthoDB" id="10662998at2759"/>
<evidence type="ECO:0000259" key="2">
    <source>
        <dbReference type="Pfam" id="PF12887"/>
    </source>
</evidence>
<dbReference type="Pfam" id="PF12878">
    <property type="entry name" value="SICA_beta"/>
    <property type="match status" value="3"/>
</dbReference>
<evidence type="ECO:0000313" key="3">
    <source>
        <dbReference type="EMBL" id="ANQ07542.1"/>
    </source>
</evidence>
<dbReference type="KEGG" id="pcot:PCOAH_00016020"/>
<feature type="domain" description="Schizont-infected cell agglutination extracellular beta" evidence="1">
    <location>
        <begin position="723"/>
        <end position="893"/>
    </location>
</feature>
<dbReference type="InterPro" id="IPR024290">
    <property type="entry name" value="SICA_extracell_a"/>
</dbReference>
<feature type="domain" description="Schizont-infected cell agglutination extracellular beta" evidence="1">
    <location>
        <begin position="485"/>
        <end position="659"/>
    </location>
</feature>
<dbReference type="GeneID" id="30908328"/>
<feature type="domain" description="Schizont-infected cell agglutination extracellular alpha" evidence="2">
    <location>
        <begin position="20"/>
        <end position="179"/>
    </location>
</feature>
<dbReference type="AlphaFoldDB" id="A0A1B1DXN4"/>
<name>A0A1B1DXN4_9APIC</name>
<organism evidence="3 4">
    <name type="scientific">Plasmodium coatneyi</name>
    <dbReference type="NCBI Taxonomy" id="208452"/>
    <lineage>
        <taxon>Eukaryota</taxon>
        <taxon>Sar</taxon>
        <taxon>Alveolata</taxon>
        <taxon>Apicomplexa</taxon>
        <taxon>Aconoidasida</taxon>
        <taxon>Haemosporida</taxon>
        <taxon>Plasmodiidae</taxon>
        <taxon>Plasmodium</taxon>
    </lineage>
</organism>
<sequence>MAPSIRDFIKFHLGILQRHKDEDAGEQLWKNLKRMLDALPGYMNYVDPTVQTLCEKDFMKGQLGDSHNWDEALCKSLVKIFLWMNGRNQHLRKQKKGGEGGTEIDDMELMFRCIAGNAAIWAMFGDHCQLNSMIDYATEAVSGVLQAFDGDGTVRKCGDHTFKEQKVGTQLLGDKVKDWVKSNWYNIQDYWNVSREQRDLCKEGKNSSHGRNEEGADDIILQTVTGYTGKEMQEVKEIIEKEEFVDKKSVNEIVEKIEKDELVDDVSIERKVEEKVEERKAAVAAAAKSNDPCELVKIVTDKWFTNRDHKESDKKWSTIQKNVEGQWRSLLEKITVDDGHNDQYCNDAARTGNTLNGAEKKACQYITKGLRHISEIKEEEGDQKNKADNQKFKQTMACVALNVFAKKLKEQNLTCSVSAGIDHAFNKSSELKTACTGSGCMECKLGDYSKCSIRDQELGPKLNEMLQQNDDKIQKTLTTIRNATTLCQRANCAATNWFNDRNGNEKQTWCTFWDVDAKSRLKELSEGITKEKEDSNISSLCGNTDGRNTIITDTEKKACGFIIAGLKYLYSIMENNDEKNRVKARNNRLTEQTMGCLFLNAFADKLIQELKRPCYITEKDIEDMFAKGNKKIDDWCKHKVNGKGDCFVCTRDPNYKNCTLNVNEDLFNENESGNCEIGKDSNGANIGDKVEKVFEEGEKDIKKGPKIKEALTALADINKNNVSLCNRVKCIYYRWGENRKDSGNYPDGEKFWNPDVETRLKNLSEAITKKNGIDASLCKNIQDGKSGPTSEEGKKACELIVKGLKHIYEIKKGTDGEQQKIEDDLIFHRTFSCIFLNIYADLLIEKNKNCITEPTIKNAFEIGNKKMSEWCTDNVNGDCVKCERESGYKDCRIKEGDSGTIGDRMEEMLDPQKNKDPKKQEIKQAMEAINKICPDPPVAVKPSTAAKPVAAKPAAIKLEVKDNCTIEGLEDDEEGMV</sequence>
<dbReference type="VEuPathDB" id="PlasmoDB:PCOAH_00016020"/>
<dbReference type="Proteomes" id="UP000092716">
    <property type="component" value="Chromosome 7"/>
</dbReference>
<proteinExistence type="predicted"/>
<gene>
    <name evidence="3" type="ORF">PCOAH_00016020</name>
</gene>
<evidence type="ECO:0000259" key="1">
    <source>
        <dbReference type="Pfam" id="PF12878"/>
    </source>
</evidence>
<dbReference type="InterPro" id="IPR024285">
    <property type="entry name" value="SICA_extracell_b"/>
</dbReference>
<keyword evidence="4" id="KW-1185">Reference proteome</keyword>
<dbReference type="EMBL" id="CP016245">
    <property type="protein sequence ID" value="ANQ07542.1"/>
    <property type="molecule type" value="Genomic_DNA"/>
</dbReference>
<dbReference type="Pfam" id="PF12887">
    <property type="entry name" value="SICA_alpha"/>
    <property type="match status" value="1"/>
</dbReference>
<protein>
    <submittedName>
        <fullName evidence="3">SICA antigen</fullName>
    </submittedName>
</protein>
<feature type="domain" description="Schizont-infected cell agglutination extracellular beta" evidence="1">
    <location>
        <begin position="293"/>
        <end position="453"/>
    </location>
</feature>
<reference evidence="4" key="1">
    <citation type="submission" date="2016-06" db="EMBL/GenBank/DDBJ databases">
        <title>First high quality genome sequence of Plasmodium coatneyi using continuous long reads from single molecule, real-time sequencing.</title>
        <authorList>
            <person name="Chien J.-T."/>
            <person name="Pakala S.B."/>
            <person name="Geraldo J.A."/>
            <person name="Lapp S.A."/>
            <person name="Barnwell J.W."/>
            <person name="Kissinger J.C."/>
            <person name="Galinski M.R."/>
            <person name="Humphrey J.C."/>
        </authorList>
    </citation>
    <scope>NUCLEOTIDE SEQUENCE [LARGE SCALE GENOMIC DNA]</scope>
    <source>
        <strain evidence="4">Hackeri</strain>
    </source>
</reference>
<evidence type="ECO:0000313" key="4">
    <source>
        <dbReference type="Proteomes" id="UP000092716"/>
    </source>
</evidence>
<accession>A0A1B1DXN4</accession>
<dbReference type="RefSeq" id="XP_019914237.1">
    <property type="nucleotide sequence ID" value="XM_020058411.1"/>
</dbReference>